<feature type="binding site" evidence="6">
    <location>
        <begin position="72"/>
        <end position="75"/>
    </location>
    <ligand>
        <name>GTP</name>
        <dbReference type="ChEBI" id="CHEBI:37565"/>
    </ligand>
</feature>
<dbReference type="Pfam" id="PF00503">
    <property type="entry name" value="G-alpha"/>
    <property type="match status" value="1"/>
</dbReference>
<dbReference type="Proteomes" id="UP001149090">
    <property type="component" value="Unassembled WGS sequence"/>
</dbReference>
<evidence type="ECO:0000256" key="5">
    <source>
        <dbReference type="ARBA" id="ARBA00023224"/>
    </source>
</evidence>
<evidence type="ECO:0000256" key="6">
    <source>
        <dbReference type="PIRSR" id="PIRSR601019-1"/>
    </source>
</evidence>
<dbReference type="PROSITE" id="PS51882">
    <property type="entry name" value="G_ALPHA"/>
    <property type="match status" value="1"/>
</dbReference>
<keyword evidence="2 6" id="KW-0547">Nucleotide-binding</keyword>
<dbReference type="InterPro" id="IPR027417">
    <property type="entry name" value="P-loop_NTPase"/>
</dbReference>
<evidence type="ECO:0000256" key="1">
    <source>
        <dbReference type="ARBA" id="ARBA00022723"/>
    </source>
</evidence>
<keyword evidence="4 6" id="KW-0342">GTP-binding</keyword>
<dbReference type="PANTHER" id="PTHR10218">
    <property type="entry name" value="GTP-BINDING PROTEIN ALPHA SUBUNIT"/>
    <property type="match status" value="1"/>
</dbReference>
<dbReference type="GO" id="GO:0001664">
    <property type="term" value="F:G protein-coupled receptor binding"/>
    <property type="evidence" value="ECO:0007669"/>
    <property type="project" value="TreeGrafter"/>
</dbReference>
<dbReference type="PANTHER" id="PTHR10218:SF302">
    <property type="entry name" value="GUANINE NUCLEOTIDE-BINDING PROTEIN ALPHA-5 SUBUNIT"/>
    <property type="match status" value="1"/>
</dbReference>
<feature type="binding site" evidence="6">
    <location>
        <position position="128"/>
    </location>
    <ligand>
        <name>GTP</name>
        <dbReference type="ChEBI" id="CHEBI:37565"/>
    </ligand>
</feature>
<protein>
    <submittedName>
        <fullName evidence="7">Guanine nucleotide-binding protein alpha-4 subunit-related</fullName>
    </submittedName>
</protein>
<accession>A0A9Q0R5Y4</accession>
<keyword evidence="8" id="KW-1185">Reference proteome</keyword>
<dbReference type="Gene3D" id="3.40.50.300">
    <property type="entry name" value="P-loop containing nucleotide triphosphate hydrolases"/>
    <property type="match status" value="1"/>
</dbReference>
<evidence type="ECO:0000256" key="4">
    <source>
        <dbReference type="ARBA" id="ARBA00023134"/>
    </source>
</evidence>
<dbReference type="AlphaFoldDB" id="A0A9Q0R5Y4"/>
<dbReference type="GO" id="GO:0005525">
    <property type="term" value="F:GTP binding"/>
    <property type="evidence" value="ECO:0007669"/>
    <property type="project" value="UniProtKB-KW"/>
</dbReference>
<dbReference type="GO" id="GO:0003924">
    <property type="term" value="F:GTPase activity"/>
    <property type="evidence" value="ECO:0007669"/>
    <property type="project" value="InterPro"/>
</dbReference>
<dbReference type="SMART" id="SM00275">
    <property type="entry name" value="G_alpha"/>
    <property type="match status" value="1"/>
</dbReference>
<dbReference type="GO" id="GO:0005834">
    <property type="term" value="C:heterotrimeric G-protein complex"/>
    <property type="evidence" value="ECO:0007669"/>
    <property type="project" value="TreeGrafter"/>
</dbReference>
<organism evidence="7 8">
    <name type="scientific">Anaeramoeba ignava</name>
    <name type="common">Anaerobic marine amoeba</name>
    <dbReference type="NCBI Taxonomy" id="1746090"/>
    <lineage>
        <taxon>Eukaryota</taxon>
        <taxon>Metamonada</taxon>
        <taxon>Anaeramoebidae</taxon>
        <taxon>Anaeramoeba</taxon>
    </lineage>
</organism>
<keyword evidence="5" id="KW-0807">Transducer</keyword>
<comment type="caution">
    <text evidence="7">The sequence shown here is derived from an EMBL/GenBank/DDBJ whole genome shotgun (WGS) entry which is preliminary data.</text>
</comment>
<dbReference type="GO" id="GO:0005737">
    <property type="term" value="C:cytoplasm"/>
    <property type="evidence" value="ECO:0007669"/>
    <property type="project" value="TreeGrafter"/>
</dbReference>
<evidence type="ECO:0000256" key="3">
    <source>
        <dbReference type="ARBA" id="ARBA00022842"/>
    </source>
</evidence>
<dbReference type="GO" id="GO:0031683">
    <property type="term" value="F:G-protein beta/gamma-subunit complex binding"/>
    <property type="evidence" value="ECO:0007669"/>
    <property type="project" value="InterPro"/>
</dbReference>
<dbReference type="CDD" id="cd00066">
    <property type="entry name" value="G-alpha"/>
    <property type="match status" value="1"/>
</dbReference>
<reference evidence="7" key="1">
    <citation type="submission" date="2022-10" db="EMBL/GenBank/DDBJ databases">
        <title>Novel sulphate-reducing endosymbionts in the free-living metamonad Anaeramoeba.</title>
        <authorList>
            <person name="Jerlstrom-Hultqvist J."/>
            <person name="Cepicka I."/>
            <person name="Gallot-Lavallee L."/>
            <person name="Salas-Leiva D."/>
            <person name="Curtis B.A."/>
            <person name="Zahonova K."/>
            <person name="Pipaliya S."/>
            <person name="Dacks J."/>
            <person name="Roger A.J."/>
        </authorList>
    </citation>
    <scope>NUCLEOTIDE SEQUENCE</scope>
    <source>
        <strain evidence="7">BMAN</strain>
    </source>
</reference>
<proteinExistence type="predicted"/>
<dbReference type="GO" id="GO:0007188">
    <property type="term" value="P:adenylate cyclase-modulating G protein-coupled receptor signaling pathway"/>
    <property type="evidence" value="ECO:0007669"/>
    <property type="project" value="TreeGrafter"/>
</dbReference>
<dbReference type="EMBL" id="JAPDFW010000115">
    <property type="protein sequence ID" value="KAJ5068439.1"/>
    <property type="molecule type" value="Genomic_DNA"/>
</dbReference>
<dbReference type="PRINTS" id="PR00318">
    <property type="entry name" value="GPROTEINA"/>
</dbReference>
<evidence type="ECO:0000313" key="7">
    <source>
        <dbReference type="EMBL" id="KAJ5068439.1"/>
    </source>
</evidence>
<keyword evidence="3" id="KW-0460">Magnesium</keyword>
<keyword evidence="1" id="KW-0479">Metal-binding</keyword>
<name>A0A9Q0R5Y4_ANAIG</name>
<dbReference type="FunFam" id="3.40.50.300:FF:000563">
    <property type="entry name" value="Guanine nucleotide-binding protein alpha subunit"/>
    <property type="match status" value="1"/>
</dbReference>
<evidence type="ECO:0000256" key="2">
    <source>
        <dbReference type="ARBA" id="ARBA00022741"/>
    </source>
</evidence>
<dbReference type="SUPFAM" id="SSF52540">
    <property type="entry name" value="P-loop containing nucleoside triphosphate hydrolases"/>
    <property type="match status" value="1"/>
</dbReference>
<dbReference type="GO" id="GO:0046872">
    <property type="term" value="F:metal ion binding"/>
    <property type="evidence" value="ECO:0007669"/>
    <property type="project" value="UniProtKB-KW"/>
</dbReference>
<gene>
    <name evidence="7" type="ORF">M0811_12297</name>
</gene>
<dbReference type="OrthoDB" id="5817230at2759"/>
<dbReference type="InterPro" id="IPR001019">
    <property type="entry name" value="Gprotein_alpha_su"/>
</dbReference>
<sequence length="152" mass="18003">MLYVGGQRNERKKWIHCFQNVTSVIFCVGASEYDQGLYEDQSENRMTEALVLFTEICNSHWFQHTEMILFFNKDDLFREKINKVSLKTCFPDYEGGLDYEEAKDFLTKKFRDVNENQTKQIYVHFTTATNTENIQFVFSDIKEILLSSVKHL</sequence>
<dbReference type="OMA" id="WICCLEN"/>
<evidence type="ECO:0000313" key="8">
    <source>
        <dbReference type="Proteomes" id="UP001149090"/>
    </source>
</evidence>